<name>A0A9Q8V6X7_9HYPO</name>
<dbReference type="OrthoDB" id="4847384at2759"/>
<gene>
    <name evidence="1" type="ORF">JDV02_001902</name>
</gene>
<dbReference type="KEGG" id="ptkz:JDV02_001902"/>
<proteinExistence type="predicted"/>
<dbReference type="EMBL" id="CP086355">
    <property type="protein sequence ID" value="UNI15365.1"/>
    <property type="molecule type" value="Genomic_DNA"/>
</dbReference>
<evidence type="ECO:0000313" key="1">
    <source>
        <dbReference type="EMBL" id="UNI15365.1"/>
    </source>
</evidence>
<protein>
    <recommendedName>
        <fullName evidence="3">Protein kinase domain-containing protein</fullName>
    </recommendedName>
</protein>
<dbReference type="Proteomes" id="UP000829364">
    <property type="component" value="Chromosome 2"/>
</dbReference>
<dbReference type="AlphaFoldDB" id="A0A9Q8V6X7"/>
<accession>A0A9Q8V6X7</accession>
<dbReference type="SUPFAM" id="SSF56112">
    <property type="entry name" value="Protein kinase-like (PK-like)"/>
    <property type="match status" value="1"/>
</dbReference>
<organism evidence="1 2">
    <name type="scientific">Purpureocillium takamizusanense</name>
    <dbReference type="NCBI Taxonomy" id="2060973"/>
    <lineage>
        <taxon>Eukaryota</taxon>
        <taxon>Fungi</taxon>
        <taxon>Dikarya</taxon>
        <taxon>Ascomycota</taxon>
        <taxon>Pezizomycotina</taxon>
        <taxon>Sordariomycetes</taxon>
        <taxon>Hypocreomycetidae</taxon>
        <taxon>Hypocreales</taxon>
        <taxon>Ophiocordycipitaceae</taxon>
        <taxon>Purpureocillium</taxon>
    </lineage>
</organism>
<dbReference type="InterPro" id="IPR011009">
    <property type="entry name" value="Kinase-like_dom_sf"/>
</dbReference>
<keyword evidence="2" id="KW-1185">Reference proteome</keyword>
<evidence type="ECO:0000313" key="2">
    <source>
        <dbReference type="Proteomes" id="UP000829364"/>
    </source>
</evidence>
<evidence type="ECO:0008006" key="3">
    <source>
        <dbReference type="Google" id="ProtNLM"/>
    </source>
</evidence>
<reference evidence="1" key="1">
    <citation type="submission" date="2021-11" db="EMBL/GenBank/DDBJ databases">
        <title>Purpureocillium_takamizusanense_genome.</title>
        <authorList>
            <person name="Nguyen N.-H."/>
        </authorList>
    </citation>
    <scope>NUCLEOTIDE SEQUENCE</scope>
    <source>
        <strain evidence="1">PT3</strain>
    </source>
</reference>
<dbReference type="GeneID" id="72063863"/>
<sequence>MASEQYLKFEWNSQTLHGWGGPIHLPNHTYSNIIRLSLAGETIHGLPDQIILKKQGDRPELFQTEQTFYKNEKGLQDGGFVPQYHGLARIDGEEALVLSDLGGTMMHDNPSLAKDENALREKLTELLTAIRQAGVVHEDITVLNVLHCADSRFRLVDFEEATIYQPVDEAEIKDGVAVQVEELVGIMKGRHKAEMSTRRWESGYAIPMQHEALRRPNLSAALNAVNFRSTAC</sequence>
<dbReference type="RefSeq" id="XP_047838846.1">
    <property type="nucleotide sequence ID" value="XM_047982876.1"/>
</dbReference>
<dbReference type="Gene3D" id="1.10.510.10">
    <property type="entry name" value="Transferase(Phosphotransferase) domain 1"/>
    <property type="match status" value="1"/>
</dbReference>